<keyword evidence="2" id="KW-0413">Isomerase</keyword>
<dbReference type="InterPro" id="IPR050312">
    <property type="entry name" value="IolE/XylAMocC-like"/>
</dbReference>
<dbReference type="InterPro" id="IPR036237">
    <property type="entry name" value="Xyl_isomerase-like_sf"/>
</dbReference>
<accession>A0ABT3PL92</accession>
<comment type="caution">
    <text evidence="2">The sequence shown here is derived from an EMBL/GenBank/DDBJ whole genome shotgun (WGS) entry which is preliminary data.</text>
</comment>
<dbReference type="EMBL" id="JAGGJA010000003">
    <property type="protein sequence ID" value="MCW9706493.1"/>
    <property type="molecule type" value="Genomic_DNA"/>
</dbReference>
<sequence>MDRKQFLQMGGIAVASAAVPGLITACSSKADTGSELFFDISLAEWSLHKSLFDGQFSNLEFPATAKNEFGITAVEYVNQFFKDKANDKGYLDELNTRCDDLGVQQVLIMIDGEGALAASDEEERKTSVENHYKWVEAAEHLGCHSIRVNARGDGSPEDQKTAAVDGLGSLATFAKDYGINIIVENHGGYSSNGSWLAGVMQQVDMENCGTLPDFGNFCIERSENGCAEEYDRYKGVEEMMPYAKGVSAKTYGFNEEGLETTIDYSQILQTVKDAGYTGHIGIEYEGSELSEFEGIKATKSLLEKVGQQVS</sequence>
<dbReference type="PANTHER" id="PTHR12110">
    <property type="entry name" value="HYDROXYPYRUVATE ISOMERASE"/>
    <property type="match status" value="1"/>
</dbReference>
<protein>
    <submittedName>
        <fullName evidence="2">Sugar phosphate isomerase/epimerase</fullName>
    </submittedName>
</protein>
<dbReference type="PANTHER" id="PTHR12110:SF53">
    <property type="entry name" value="BLR5974 PROTEIN"/>
    <property type="match status" value="1"/>
</dbReference>
<dbReference type="Gene3D" id="3.20.20.150">
    <property type="entry name" value="Divalent-metal-dependent TIM barrel enzymes"/>
    <property type="match status" value="1"/>
</dbReference>
<dbReference type="PROSITE" id="PS51257">
    <property type="entry name" value="PROKAR_LIPOPROTEIN"/>
    <property type="match status" value="1"/>
</dbReference>
<dbReference type="InterPro" id="IPR013022">
    <property type="entry name" value="Xyl_isomerase-like_TIM-brl"/>
</dbReference>
<dbReference type="SUPFAM" id="SSF51658">
    <property type="entry name" value="Xylose isomerase-like"/>
    <property type="match status" value="1"/>
</dbReference>
<dbReference type="Pfam" id="PF01261">
    <property type="entry name" value="AP_endonuc_2"/>
    <property type="match status" value="1"/>
</dbReference>
<evidence type="ECO:0000313" key="2">
    <source>
        <dbReference type="EMBL" id="MCW9706493.1"/>
    </source>
</evidence>
<evidence type="ECO:0000313" key="3">
    <source>
        <dbReference type="Proteomes" id="UP001207918"/>
    </source>
</evidence>
<evidence type="ECO:0000259" key="1">
    <source>
        <dbReference type="Pfam" id="PF01261"/>
    </source>
</evidence>
<reference evidence="2 3" key="1">
    <citation type="submission" date="2021-03" db="EMBL/GenBank/DDBJ databases">
        <title>Aliifodinibius sp. nov., a new bacterium isolated from saline soil.</title>
        <authorList>
            <person name="Galisteo C."/>
            <person name="De La Haba R."/>
            <person name="Sanchez-Porro C."/>
            <person name="Ventosa A."/>
        </authorList>
    </citation>
    <scope>NUCLEOTIDE SEQUENCE [LARGE SCALE GENOMIC DNA]</scope>
    <source>
        <strain evidence="2 3">1BSP15-2V2</strain>
    </source>
</reference>
<name>A0ABT3PL92_9BACT</name>
<dbReference type="Proteomes" id="UP001207918">
    <property type="component" value="Unassembled WGS sequence"/>
</dbReference>
<dbReference type="GO" id="GO:0016853">
    <property type="term" value="F:isomerase activity"/>
    <property type="evidence" value="ECO:0007669"/>
    <property type="project" value="UniProtKB-KW"/>
</dbReference>
<organism evidence="2 3">
    <name type="scientific">Fodinibius salsisoli</name>
    <dbReference type="NCBI Taxonomy" id="2820877"/>
    <lineage>
        <taxon>Bacteria</taxon>
        <taxon>Pseudomonadati</taxon>
        <taxon>Balneolota</taxon>
        <taxon>Balneolia</taxon>
        <taxon>Balneolales</taxon>
        <taxon>Balneolaceae</taxon>
        <taxon>Fodinibius</taxon>
    </lineage>
</organism>
<gene>
    <name evidence="2" type="ORF">J6I44_06485</name>
</gene>
<dbReference type="RefSeq" id="WP_265765199.1">
    <property type="nucleotide sequence ID" value="NZ_JAGGJA010000003.1"/>
</dbReference>
<proteinExistence type="predicted"/>
<keyword evidence="3" id="KW-1185">Reference proteome</keyword>
<feature type="domain" description="Xylose isomerase-like TIM barrel" evidence="1">
    <location>
        <begin position="68"/>
        <end position="296"/>
    </location>
</feature>